<dbReference type="Gene3D" id="3.40.630.30">
    <property type="match status" value="2"/>
</dbReference>
<evidence type="ECO:0000256" key="5">
    <source>
        <dbReference type="ARBA" id="ARBA00023315"/>
    </source>
</evidence>
<evidence type="ECO:0000256" key="4">
    <source>
        <dbReference type="ARBA" id="ARBA00022984"/>
    </source>
</evidence>
<dbReference type="GO" id="GO:0008360">
    <property type="term" value="P:regulation of cell shape"/>
    <property type="evidence" value="ECO:0007669"/>
    <property type="project" value="UniProtKB-KW"/>
</dbReference>
<dbReference type="PROSITE" id="PS51191">
    <property type="entry name" value="FEMABX"/>
    <property type="match status" value="1"/>
</dbReference>
<gene>
    <name evidence="7" type="ORF">UFOPK2171_00002</name>
</gene>
<proteinExistence type="inferred from homology"/>
<comment type="similarity">
    <text evidence="1">Belongs to the FemABX family.</text>
</comment>
<evidence type="ECO:0000256" key="2">
    <source>
        <dbReference type="ARBA" id="ARBA00022679"/>
    </source>
</evidence>
<accession>A0A6J6JS73</accession>
<keyword evidence="2" id="KW-0808">Transferase</keyword>
<keyword evidence="6" id="KW-0961">Cell wall biogenesis/degradation</keyword>
<keyword evidence="5" id="KW-0012">Acyltransferase</keyword>
<evidence type="ECO:0000256" key="6">
    <source>
        <dbReference type="ARBA" id="ARBA00023316"/>
    </source>
</evidence>
<name>A0A6J6JS73_9ZZZZ</name>
<dbReference type="GO" id="GO:0009252">
    <property type="term" value="P:peptidoglycan biosynthetic process"/>
    <property type="evidence" value="ECO:0007669"/>
    <property type="project" value="UniProtKB-KW"/>
</dbReference>
<reference evidence="7" key="1">
    <citation type="submission" date="2020-05" db="EMBL/GenBank/DDBJ databases">
        <authorList>
            <person name="Chiriac C."/>
            <person name="Salcher M."/>
            <person name="Ghai R."/>
            <person name="Kavagutti S V."/>
        </authorList>
    </citation>
    <scope>NUCLEOTIDE SEQUENCE</scope>
</reference>
<keyword evidence="4" id="KW-0573">Peptidoglycan synthesis</keyword>
<evidence type="ECO:0000256" key="1">
    <source>
        <dbReference type="ARBA" id="ARBA00009943"/>
    </source>
</evidence>
<dbReference type="EMBL" id="CAEZWD010000001">
    <property type="protein sequence ID" value="CAB4640257.1"/>
    <property type="molecule type" value="Genomic_DNA"/>
</dbReference>
<dbReference type="GO" id="GO:0016755">
    <property type="term" value="F:aminoacyltransferase activity"/>
    <property type="evidence" value="ECO:0007669"/>
    <property type="project" value="InterPro"/>
</dbReference>
<organism evidence="7">
    <name type="scientific">freshwater metagenome</name>
    <dbReference type="NCBI Taxonomy" id="449393"/>
    <lineage>
        <taxon>unclassified sequences</taxon>
        <taxon>metagenomes</taxon>
        <taxon>ecological metagenomes</taxon>
    </lineage>
</organism>
<dbReference type="InterPro" id="IPR016181">
    <property type="entry name" value="Acyl_CoA_acyltransferase"/>
</dbReference>
<dbReference type="SUPFAM" id="SSF55729">
    <property type="entry name" value="Acyl-CoA N-acyltransferases (Nat)"/>
    <property type="match status" value="2"/>
</dbReference>
<dbReference type="GO" id="GO:0071555">
    <property type="term" value="P:cell wall organization"/>
    <property type="evidence" value="ECO:0007669"/>
    <property type="project" value="UniProtKB-KW"/>
</dbReference>
<dbReference type="AlphaFoldDB" id="A0A6J6JS73"/>
<evidence type="ECO:0000256" key="3">
    <source>
        <dbReference type="ARBA" id="ARBA00022960"/>
    </source>
</evidence>
<dbReference type="PANTHER" id="PTHR36174:SF1">
    <property type="entry name" value="LIPID II:GLYCINE GLYCYLTRANSFERASE"/>
    <property type="match status" value="1"/>
</dbReference>
<dbReference type="InterPro" id="IPR003447">
    <property type="entry name" value="FEMABX"/>
</dbReference>
<protein>
    <submittedName>
        <fullName evidence="7">Unannotated protein</fullName>
    </submittedName>
</protein>
<sequence>MQVRQISSEKHLSYIAGRSSVSFLQTPAWGKTKAGWTSQSLGWFAGDELVGAGLILLRKVPKVEKYLAYLPEGPDLNWANSIDVERALKALVVFAKDRGVFQIKMGPHTWVRRWHAETLKSVIADESSKVIGEVGPDEVNQSGIALLSQLKAMGWKQRKAEASGFGDYQPRYVFQIDLAGKTEEQIFEGFNQQWRRNIRKAEKEGVTVRQGTISDLEIFHTCYLETAKRDHFTPRSLSYFQTMWTAMREESIERIALIIASHPDHDGAIAATTMTRVGNHSWYSYGASTTAARDLRPSNAVQWEMIKIALSEGAAIYDMRGISDTLDSNNHLFGLIQFKLGTGGYAQEYVGEWDYVLSPLWAKAFDAYMSRRR</sequence>
<keyword evidence="3" id="KW-0133">Cell shape</keyword>
<dbReference type="PANTHER" id="PTHR36174">
    <property type="entry name" value="LIPID II:GLYCINE GLYCYLTRANSFERASE"/>
    <property type="match status" value="1"/>
</dbReference>
<dbReference type="InterPro" id="IPR050644">
    <property type="entry name" value="PG_Glycine_Bridge_Synth"/>
</dbReference>
<dbReference type="Pfam" id="PF02388">
    <property type="entry name" value="FemAB"/>
    <property type="match status" value="1"/>
</dbReference>
<evidence type="ECO:0000313" key="7">
    <source>
        <dbReference type="EMBL" id="CAB4640257.1"/>
    </source>
</evidence>